<dbReference type="OrthoDB" id="10060770at2759"/>
<dbReference type="Proteomes" id="UP000663881">
    <property type="component" value="Unassembled WGS sequence"/>
</dbReference>
<proteinExistence type="predicted"/>
<name>A0A815MXY4_9BILA</name>
<dbReference type="EMBL" id="CAJOAY010000906">
    <property type="protein sequence ID" value="CAF3758063.1"/>
    <property type="molecule type" value="Genomic_DNA"/>
</dbReference>
<dbReference type="EMBL" id="CAJNON010001113">
    <property type="protein sequence ID" value="CAF1429516.1"/>
    <property type="molecule type" value="Genomic_DNA"/>
</dbReference>
<evidence type="ECO:0000313" key="2">
    <source>
        <dbReference type="EMBL" id="CAF3758063.1"/>
    </source>
</evidence>
<sequence>MATVLSNITFENENFEIYSLIWLDASVNSSQENRRAQKQLRTSINHLLSFEDDQLCFDYLKSRGKDDRIIVIVSGQFGQTFIPKIVHFRHIIAIYIKGVQTKLDIIINQIKSDQNQRQHSKISEALLIEIFNSNTKVEGQSTTSDLDGQFLHSQILIECLIKIKLNSRDEKELISLCKQYYEGNEYDLNIVKEFQTNYLPEKSIWWYTRESFLYRILNKALRTQNIDLLYLFRFFINDIEQQLEENKCKNPVRVYRSQLMSKDEVRILKISIGKIISINSFLSTSSNAERARCFFSCVDLSDDYEKVFFQINADPRIDNIKAFSNITSLSYYSNEFVLV</sequence>
<protein>
    <submittedName>
        <fullName evidence="1">Uncharacterized protein</fullName>
    </submittedName>
</protein>
<organism evidence="1 3">
    <name type="scientific">Adineta steineri</name>
    <dbReference type="NCBI Taxonomy" id="433720"/>
    <lineage>
        <taxon>Eukaryota</taxon>
        <taxon>Metazoa</taxon>
        <taxon>Spiralia</taxon>
        <taxon>Gnathifera</taxon>
        <taxon>Rotifera</taxon>
        <taxon>Eurotatoria</taxon>
        <taxon>Bdelloidea</taxon>
        <taxon>Adinetida</taxon>
        <taxon>Adinetidae</taxon>
        <taxon>Adineta</taxon>
    </lineage>
</organism>
<dbReference type="AlphaFoldDB" id="A0A815MXY4"/>
<comment type="caution">
    <text evidence="1">The sequence shown here is derived from an EMBL/GenBank/DDBJ whole genome shotgun (WGS) entry which is preliminary data.</text>
</comment>
<accession>A0A815MXY4</accession>
<reference evidence="1" key="1">
    <citation type="submission" date="2021-02" db="EMBL/GenBank/DDBJ databases">
        <authorList>
            <person name="Nowell W R."/>
        </authorList>
    </citation>
    <scope>NUCLEOTIDE SEQUENCE</scope>
</reference>
<dbReference type="Proteomes" id="UP000663891">
    <property type="component" value="Unassembled WGS sequence"/>
</dbReference>
<gene>
    <name evidence="2" type="ORF">OKA104_LOCUS16082</name>
    <name evidence="1" type="ORF">VCS650_LOCUS38210</name>
</gene>
<evidence type="ECO:0000313" key="1">
    <source>
        <dbReference type="EMBL" id="CAF1429516.1"/>
    </source>
</evidence>
<dbReference type="SUPFAM" id="SSF56399">
    <property type="entry name" value="ADP-ribosylation"/>
    <property type="match status" value="1"/>
</dbReference>
<dbReference type="Gene3D" id="3.90.176.10">
    <property type="entry name" value="Toxin ADP-ribosyltransferase, Chain A, domain 1"/>
    <property type="match status" value="1"/>
</dbReference>
<evidence type="ECO:0000313" key="3">
    <source>
        <dbReference type="Proteomes" id="UP000663891"/>
    </source>
</evidence>